<dbReference type="Gene3D" id="1.10.287.2620">
    <property type="match status" value="1"/>
</dbReference>
<dbReference type="Gene3D" id="1.10.8.720">
    <property type="entry name" value="Region D6 of dynein motor"/>
    <property type="match status" value="1"/>
</dbReference>
<feature type="coiled-coil region" evidence="15">
    <location>
        <begin position="1724"/>
        <end position="1775"/>
    </location>
</feature>
<dbReference type="FunFam" id="3.40.50.300:FF:000063">
    <property type="entry name" value="dynein heavy chain 6, axonemal"/>
    <property type="match status" value="1"/>
</dbReference>
<keyword evidence="8" id="KW-0243">Dynein</keyword>
<feature type="domain" description="Dynein heavy chain region D6 P-loop" evidence="17">
    <location>
        <begin position="2321"/>
        <end position="2435"/>
    </location>
</feature>
<evidence type="ECO:0000259" key="22">
    <source>
        <dbReference type="Pfam" id="PF12781"/>
    </source>
</evidence>
<evidence type="ECO:0000313" key="26">
    <source>
        <dbReference type="Ensembl" id="ENSTGUP00000025548.1"/>
    </source>
</evidence>
<dbReference type="InterPro" id="IPR041658">
    <property type="entry name" value="AAA_lid_11"/>
</dbReference>
<dbReference type="GO" id="GO:0005874">
    <property type="term" value="C:microtubule"/>
    <property type="evidence" value="ECO:0007669"/>
    <property type="project" value="UniProtKB-KW"/>
</dbReference>
<dbReference type="Gene3D" id="6.10.140.1060">
    <property type="match status" value="1"/>
</dbReference>
<reference evidence="26" key="2">
    <citation type="submission" date="2025-08" db="UniProtKB">
        <authorList>
            <consortium name="Ensembl"/>
        </authorList>
    </citation>
    <scope>IDENTIFICATION</scope>
</reference>
<keyword evidence="16" id="KW-0812">Transmembrane</keyword>
<keyword evidence="9 15" id="KW-0175">Coiled coil</keyword>
<keyword evidence="13" id="KW-0966">Cell projection</keyword>
<evidence type="ECO:0000313" key="27">
    <source>
        <dbReference type="Proteomes" id="UP000007754"/>
    </source>
</evidence>
<dbReference type="Pfam" id="PF12781">
    <property type="entry name" value="AAA_9"/>
    <property type="match status" value="1"/>
</dbReference>
<dbReference type="GO" id="GO:0008569">
    <property type="term" value="F:minus-end-directed microtubule motor activity"/>
    <property type="evidence" value="ECO:0007669"/>
    <property type="project" value="InterPro"/>
</dbReference>
<dbReference type="FunFam" id="3.40.50.300:FF:001112">
    <property type="entry name" value="Dynein heavy chain 12, axonemal"/>
    <property type="match status" value="1"/>
</dbReference>
<evidence type="ECO:0000259" key="24">
    <source>
        <dbReference type="Pfam" id="PF18198"/>
    </source>
</evidence>
<dbReference type="Gene3D" id="3.40.50.300">
    <property type="entry name" value="P-loop containing nucleotide triphosphate hydrolases"/>
    <property type="match status" value="5"/>
</dbReference>
<feature type="domain" description="Dynein heavy chain hydrolytic ATP-binding dynein motor region" evidence="19">
    <location>
        <begin position="501"/>
        <end position="618"/>
    </location>
</feature>
<dbReference type="GeneTree" id="ENSGT00940000154280"/>
<dbReference type="Gene3D" id="1.20.58.1120">
    <property type="match status" value="1"/>
</dbReference>
<dbReference type="InterPro" id="IPR035699">
    <property type="entry name" value="AAA_6"/>
</dbReference>
<dbReference type="FunFam" id="1.10.8.720:FF:000001">
    <property type="entry name" value="dynein heavy chain 7, axonemal"/>
    <property type="match status" value="1"/>
</dbReference>
<feature type="domain" description="Dynein heavy chain ATP-binding dynein motor region" evidence="22">
    <location>
        <begin position="1861"/>
        <end position="2082"/>
    </location>
</feature>
<dbReference type="Gene3D" id="1.10.8.1220">
    <property type="match status" value="1"/>
</dbReference>
<dbReference type="Ensembl" id="ENSTGUT00000045495.1">
    <property type="protein sequence ID" value="ENSTGUP00000025548.1"/>
    <property type="gene ID" value="ENSTGUG00000007230.2"/>
</dbReference>
<dbReference type="Pfam" id="PF18198">
    <property type="entry name" value="AAA_lid_11"/>
    <property type="match status" value="1"/>
</dbReference>
<evidence type="ECO:0000259" key="25">
    <source>
        <dbReference type="Pfam" id="PF18199"/>
    </source>
</evidence>
<evidence type="ECO:0000259" key="23">
    <source>
        <dbReference type="Pfam" id="PF17857"/>
    </source>
</evidence>
<feature type="domain" description="Dynein heavy chain AAA lid" evidence="24">
    <location>
        <begin position="2463"/>
        <end position="2601"/>
    </location>
</feature>
<reference evidence="26 27" key="1">
    <citation type="journal article" date="2010" name="Nature">
        <title>The genome of a songbird.</title>
        <authorList>
            <person name="Warren W.C."/>
            <person name="Clayton D.F."/>
            <person name="Ellegren H."/>
            <person name="Arnold A.P."/>
            <person name="Hillier L.W."/>
            <person name="Kunstner A."/>
            <person name="Searle S."/>
            <person name="White S."/>
            <person name="Vilella A.J."/>
            <person name="Fairley S."/>
            <person name="Heger A."/>
            <person name="Kong L."/>
            <person name="Ponting C.P."/>
            <person name="Jarvis E.D."/>
            <person name="Mello C.V."/>
            <person name="Minx P."/>
            <person name="Lovell P."/>
            <person name="Velho T.A."/>
            <person name="Ferris M."/>
            <person name="Balakrishnan C.N."/>
            <person name="Sinha S."/>
            <person name="Blatti C."/>
            <person name="London S.E."/>
            <person name="Li Y."/>
            <person name="Lin Y.C."/>
            <person name="George J."/>
            <person name="Sweedler J."/>
            <person name="Southey B."/>
            <person name="Gunaratne P."/>
            <person name="Watson M."/>
            <person name="Nam K."/>
            <person name="Backstrom N."/>
            <person name="Smeds L."/>
            <person name="Nabholz B."/>
            <person name="Itoh Y."/>
            <person name="Whitney O."/>
            <person name="Pfenning A.R."/>
            <person name="Howard J."/>
            <person name="Volker M."/>
            <person name="Skinner B.M."/>
            <person name="Griffin D.K."/>
            <person name="Ye L."/>
            <person name="McLaren W.M."/>
            <person name="Flicek P."/>
            <person name="Quesada V."/>
            <person name="Velasco G."/>
            <person name="Lopez-Otin C."/>
            <person name="Puente X.S."/>
            <person name="Olender T."/>
            <person name="Lancet D."/>
            <person name="Smit A.F."/>
            <person name="Hubley R."/>
            <person name="Konkel M.K."/>
            <person name="Walker J.A."/>
            <person name="Batzer M.A."/>
            <person name="Gu W."/>
            <person name="Pollock D.D."/>
            <person name="Chen L."/>
            <person name="Cheng Z."/>
            <person name="Eichler E.E."/>
            <person name="Stapley J."/>
            <person name="Slate J."/>
            <person name="Ekblom R."/>
            <person name="Birkhead T."/>
            <person name="Burke T."/>
            <person name="Burt D."/>
            <person name="Scharff C."/>
            <person name="Adam I."/>
            <person name="Richard H."/>
            <person name="Sultan M."/>
            <person name="Soldatov A."/>
            <person name="Lehrach H."/>
            <person name="Edwards S.V."/>
            <person name="Yang S.P."/>
            <person name="Li X."/>
            <person name="Graves T."/>
            <person name="Fulton L."/>
            <person name="Nelson J."/>
            <person name="Chinwalla A."/>
            <person name="Hou S."/>
            <person name="Mardis E.R."/>
            <person name="Wilson R.K."/>
        </authorList>
    </citation>
    <scope>NUCLEOTIDE SEQUENCE [LARGE SCALE GENOMIC DNA]</scope>
</reference>
<evidence type="ECO:0000256" key="1">
    <source>
        <dbReference type="ARBA" id="ARBA00004430"/>
    </source>
</evidence>
<sequence length="2899" mass="331339">MTVIWKKSFNLNCYSCVAKQSDNYLWATFIILVCNLMFFLRWMDGTFLELDGESMEAEIDEFYREMYKLLRLFQQKQKKAAMEKKKPNIPTVVVFCNPGMRERHWQQMSDIVGYDVTPDAGTTLRKVLKQNLSSYLEQFTTISVCASKEFSLEKAMHTMMETWDSISFITNVYRETGIHILSSVDEIQALLDDQIMKTQTMRGSPFIKPFENEIREWESRLIQIQENIDDWLKVQAQWLYLEPIFSSEDIMQQMPEEGRQFQTVDRLWREIMQFCAEDPKVLAATSLPGLTEKLQTCNELLDKIMKGLNAYLEKKRLFFPRFFFLSNDEMLEILSETKDPLRVQPHLKKCFEGIAKLDFLRNLDIKGMCSSEGERVQLVSNISTSEARGAVEKWLIQVEDIMLKTVRDVIARSRMGLKDYYDTLQLQLNDIVELVRGKLSKQTRITLGALVTLDVHARDVIKEMIGSGVQSETDFQWLAQLRYYWQNENVRVCIINCNVKYAYEYLGNSPRLVITPLTDRCYRTLIGAFYLNLGGAPEGPAGTGKTETTKDLAKALAVQCVVFNCSDGLDYLAMGKFFKGLASSGAWACFDEFNRIELEVLSVVAQQILCIQRAIQMKYFFGYVLQVLFRTVAMMVPNYALIAEISLYSYGFLNAKSLSVKIVMTYRLCSEQLSSQYHYDYGMRAVKAVLVAAGNLKLKFPTEDEDTLLLRSIKDVNEPKFLSHDIPLFMGITSDLFPGIKLPEADYNDFLECANECCTQHNVQPVQTFMQKMIQTYEMMIVRHGFMLVGESFSGKTKVLHVLADTLSLMKTRGYGEEEKVIYRTVNPKSITMGQLFGQFDLISHEWTDGVVATTFREFALSESPERKWVIFDGPIDTLWIESMNTVLDDNKKLCLMSGEVIQMSPQMTLIFETMDLSQASPATVSRCGMIYLEPSQLGWRPIVTSWLSKLPEPLNSEEHQDLLQGLFDWLVPPALRVRQRQCKVFFVIFSCSMGPTGTGKSVYVKDKLMNNLEKELYFPFFINFSARTSANQTQNIIMARLDKRRKGVFGPQMGKKCIIFVDDMNMPTLEKYGAQPPIELLRQFVDHGFWYDFKDTSKITLVDIQLVAAMGPPGGGRNPVTPRFLRHFNICTINSFSDETMIRIFSTVVALYLRINDFPPDFSTIGNQIVTATLEKAIKNLLPTPAKSHYTFNLRDFSRVIHGCLLIKKSAVQNKHVMIRLFVHEVFRVFYDRLVEDDDRAWLFNLVKDIVKEHFKEVFDKVFAHLKEGKSSVSIMFNLIEEFSDVVEQCLDEYNQTQKTRMNLVVFRYMLEHLSRLSRILKQSGGNALLVGMGGSGRQSLTRLAAFMARMCVFQPEISKTYGTNEWREDLKVSLKTVFLITDTQIKEESFLEDIDSVLNTGEVPNLFAADEKQEIIEAGDKDEELSPLALYALFVNFCKENLHIVVAFSPIGDAFRNRLRQFPSLINCCTIDWFQPWPEDALERVASKFLETLQLTDTERQAVVPICKYFHTSVLSLSERFLQSLGRHNYVTPTSYLELIAAFQRLLTEKRDSVMKAKKKYVNGLDKLAFAESQVSYNKYGTEIRKCLSNAVLFLETAVKKVESAEVEEKRKIVKVDEEIATAKAEEAQALKNECESDLAEALPVMEAAIGALDTLKASLMSYNAFVTQEAVMQKIRTEYLTNPEFDPQVVAKASSAAEGLCKWIKGMEVFHRVSKEIEPKKERLKEAEESLAVTMELLNRKRGELAEVEGRLAALQQTFTEKTEEKARLEFQVDMCAKKLERAEKLIGGLGGEKTRWNQAACDLQEEYDNLTGDILISAGVIAYLGAFTAGFRQECTKDWSKLCEVRSKNLGDPIKIRAWNISGLPTDVFSVDNGVIVDNSRRWPLMIDPQGQANKWIKNFEKDNRLNVIKISDTDYMRTVENCIQFGTPLLLENVGEELDPSLEPLLLKQTFKQGGVECIRLGESTIEYSSDFKFFITTKLRNPHYMPELATKVLLLNFMITPEGLEDQLLGIVVAEERPDLEEERNALIIQSAANKKNLQEIEKKILETLESSEGDILEDETAIQVLDSAKVMANEITRKQQIAEKTELKIAESREAYRPVAQHSAVLFFSIADLANIDPMYQYSLIWFVNLYISSIHDSNKSKVLKKRLQYLNDHFTYNLYCQVCRSLFETDKLLFSFLLCCNLANNEIEHQEFMFLLTGGVGLKNEHKNPDPSWLSDKSWDELCLLVSFFSRSHVTENITEWQKMYDSKDPHNFPLPEELNNTLTELQKIIVLRCLRPDKIGPAITGFVTEKLGKKFVEPPPFDLAKSYLDSTATVPLIFVLSPGADPMSSLLKLANDRDMVGDKFQSISLGQGQGPIATKMIQTGMEEGTWVCLQNCHLAVSWMPMLEKICEELNSENCHPEFRLWLTSYPSPKFPVTILQNGVKMTNEPPTGLRLNLLQSFLSDPISDPEFFVWEKLLFGVCFFHALVQERRKFGPLGWNIPYGFNESDLRISIRQLQLFINEYSHVPFEAVSYLTGECNYGGRVTDDWDRRLLLTMLDDFYNPDIIENPRYTFSPSGNYYAPPKGTYEEYIEFIKSLPFTQDPEVFGLHENVDIAKDLQQTKTLFESLLLTQGGGSQGTSGGGDSALYAILPKDFDIESCLIKYPVRYEESMNTVLVQEMERFNHLIRTIRITLINLKKAIKGLVVMDADLEALSGSLLVGKVPEKWAQHSYPSLKPLGSYIVDLLARLKFLQDWYELGKPAVFWLSGFYFTQAFLTGAMQNYARKHRIPIDLLGYEFEDTADTAPEDGVYIHGLFLDGARWDRTKSVAKCFTVVLESFFQCLNKTAVKADIKKSNAYVCPLYKTSERKGVLSTTGHSTNFVIALRLNTEQPVQHWIKRGVALLCQLDD</sequence>
<dbReference type="FunFam" id="3.20.180.20:FF:000003">
    <property type="entry name" value="Dynein heavy chain 12, axonemal"/>
    <property type="match status" value="1"/>
</dbReference>
<dbReference type="Pfam" id="PF18199">
    <property type="entry name" value="Dynein_C"/>
    <property type="match status" value="1"/>
</dbReference>
<dbReference type="Gene3D" id="1.20.1270.280">
    <property type="match status" value="1"/>
</dbReference>
<keyword evidence="16" id="KW-0472">Membrane</keyword>
<organism evidence="26 27">
    <name type="scientific">Taeniopygia guttata</name>
    <name type="common">Zebra finch</name>
    <name type="synonym">Poephila guttata</name>
    <dbReference type="NCBI Taxonomy" id="59729"/>
    <lineage>
        <taxon>Eukaryota</taxon>
        <taxon>Metazoa</taxon>
        <taxon>Chordata</taxon>
        <taxon>Craniata</taxon>
        <taxon>Vertebrata</taxon>
        <taxon>Euteleostomi</taxon>
        <taxon>Archelosauria</taxon>
        <taxon>Archosauria</taxon>
        <taxon>Dinosauria</taxon>
        <taxon>Saurischia</taxon>
        <taxon>Theropoda</taxon>
        <taxon>Coelurosauria</taxon>
        <taxon>Aves</taxon>
        <taxon>Neognathae</taxon>
        <taxon>Neoaves</taxon>
        <taxon>Telluraves</taxon>
        <taxon>Australaves</taxon>
        <taxon>Passeriformes</taxon>
        <taxon>Passeroidea</taxon>
        <taxon>Estrildidae</taxon>
        <taxon>Estrildinae</taxon>
        <taxon>Taeniopygia</taxon>
    </lineage>
</organism>
<dbReference type="PANTHER" id="PTHR22878">
    <property type="entry name" value="DYNEIN HEAVY CHAIN 6, AXONEMAL-LIKE-RELATED"/>
    <property type="match status" value="1"/>
</dbReference>
<dbReference type="Gene3D" id="1.20.920.30">
    <property type="match status" value="1"/>
</dbReference>
<evidence type="ECO:0000256" key="5">
    <source>
        <dbReference type="ARBA" id="ARBA00022741"/>
    </source>
</evidence>
<evidence type="ECO:0000256" key="10">
    <source>
        <dbReference type="ARBA" id="ARBA00023069"/>
    </source>
</evidence>
<proteinExistence type="inferred from homology"/>
<feature type="domain" description="Dynein heavy chain linker" evidence="18">
    <location>
        <begin position="41"/>
        <end position="412"/>
    </location>
</feature>
<keyword evidence="16" id="KW-1133">Transmembrane helix</keyword>
<dbReference type="FunFam" id="3.40.50.300:FF:002141">
    <property type="entry name" value="Dynein heavy chain"/>
    <property type="match status" value="1"/>
</dbReference>
<evidence type="ECO:0000259" key="18">
    <source>
        <dbReference type="Pfam" id="PF08393"/>
    </source>
</evidence>
<keyword evidence="11" id="KW-0505">Motor protein</keyword>
<dbReference type="GO" id="GO:0005524">
    <property type="term" value="F:ATP binding"/>
    <property type="evidence" value="ECO:0007669"/>
    <property type="project" value="UniProtKB-KW"/>
</dbReference>
<evidence type="ECO:0000259" key="21">
    <source>
        <dbReference type="Pfam" id="PF12780"/>
    </source>
</evidence>
<dbReference type="SUPFAM" id="SSF52540">
    <property type="entry name" value="P-loop containing nucleoside triphosphate hydrolases"/>
    <property type="match status" value="4"/>
</dbReference>
<gene>
    <name evidence="26" type="primary">DNAH12</name>
</gene>
<dbReference type="FunFam" id="3.10.490.20:FF:000009">
    <property type="entry name" value="Dynein heavy chain 4"/>
    <property type="match status" value="1"/>
</dbReference>
<dbReference type="Pfam" id="PF12780">
    <property type="entry name" value="AAA_8"/>
    <property type="match status" value="1"/>
</dbReference>
<feature type="transmembrane region" description="Helical" evidence="16">
    <location>
        <begin position="24"/>
        <end position="43"/>
    </location>
</feature>
<feature type="domain" description="Dynein heavy chain coiled coil stalk" evidence="20">
    <location>
        <begin position="1661"/>
        <end position="1840"/>
    </location>
</feature>
<evidence type="ECO:0000256" key="4">
    <source>
        <dbReference type="ARBA" id="ARBA00022701"/>
    </source>
</evidence>
<dbReference type="InterPro" id="IPR026983">
    <property type="entry name" value="DHC"/>
</dbReference>
<dbReference type="FunFam" id="1.10.287.2620:FF:000002">
    <property type="entry name" value="Dynein heavy chain 2, axonemal"/>
    <property type="match status" value="1"/>
</dbReference>
<keyword evidence="12" id="KW-0206">Cytoskeleton</keyword>
<evidence type="ECO:0000256" key="11">
    <source>
        <dbReference type="ARBA" id="ARBA00023175"/>
    </source>
</evidence>
<evidence type="ECO:0000256" key="9">
    <source>
        <dbReference type="ARBA" id="ARBA00023054"/>
    </source>
</evidence>
<dbReference type="InterPro" id="IPR024743">
    <property type="entry name" value="Dynein_HC_stalk"/>
</dbReference>
<evidence type="ECO:0000256" key="13">
    <source>
        <dbReference type="ARBA" id="ARBA00023273"/>
    </source>
</evidence>
<dbReference type="InterPro" id="IPR013602">
    <property type="entry name" value="Dynein_heavy_linker"/>
</dbReference>
<dbReference type="GO" id="GO:0005858">
    <property type="term" value="C:axonemal dynein complex"/>
    <property type="evidence" value="ECO:0007669"/>
    <property type="project" value="UniProtKB-ARBA"/>
</dbReference>
<comment type="subcellular location">
    <subcellularLocation>
        <location evidence="1">Cytoplasm</location>
        <location evidence="1">Cytoskeleton</location>
        <location evidence="1">Cilium axoneme</location>
    </subcellularLocation>
</comment>
<feature type="domain" description="Dynein heavy chain hydrolytic ATP-binding dynein motor region" evidence="19">
    <location>
        <begin position="625"/>
        <end position="797"/>
    </location>
</feature>
<dbReference type="FunFam" id="1.20.1270.280:FF:000001">
    <property type="entry name" value="dynein heavy chain 7, axonemal"/>
    <property type="match status" value="1"/>
</dbReference>
<keyword evidence="6" id="KW-0833">Ubl conjugation pathway</keyword>
<dbReference type="GO" id="GO:0045505">
    <property type="term" value="F:dynein intermediate chain binding"/>
    <property type="evidence" value="ECO:0007669"/>
    <property type="project" value="InterPro"/>
</dbReference>
<evidence type="ECO:0000256" key="7">
    <source>
        <dbReference type="ARBA" id="ARBA00022840"/>
    </source>
</evidence>
<dbReference type="InterPro" id="IPR024317">
    <property type="entry name" value="Dynein_heavy_chain_D4_dom"/>
</dbReference>
<dbReference type="InterPro" id="IPR041228">
    <property type="entry name" value="Dynein_C"/>
</dbReference>
<dbReference type="GO" id="GO:0003341">
    <property type="term" value="P:cilium movement"/>
    <property type="evidence" value="ECO:0007669"/>
    <property type="project" value="UniProtKB-ARBA"/>
</dbReference>
<dbReference type="Gene3D" id="3.10.490.20">
    <property type="match status" value="1"/>
</dbReference>
<evidence type="ECO:0000256" key="8">
    <source>
        <dbReference type="ARBA" id="ARBA00023017"/>
    </source>
</evidence>
<dbReference type="Pfam" id="PF08393">
    <property type="entry name" value="DHC_N2"/>
    <property type="match status" value="1"/>
</dbReference>
<dbReference type="FunFam" id="3.40.50.300:FF:000362">
    <property type="entry name" value="Dynein, axonemal, heavy chain 6"/>
    <property type="match status" value="1"/>
</dbReference>
<dbReference type="FunFam" id="1.20.140.100:FF:000004">
    <property type="entry name" value="Dynein axonemal heavy chain 6"/>
    <property type="match status" value="1"/>
</dbReference>
<evidence type="ECO:0000259" key="20">
    <source>
        <dbReference type="Pfam" id="PF12777"/>
    </source>
</evidence>
<feature type="domain" description="Dynein heavy chain C-terminal" evidence="25">
    <location>
        <begin position="2609"/>
        <end position="2895"/>
    </location>
</feature>
<dbReference type="InterPro" id="IPR042219">
    <property type="entry name" value="AAA_lid_11_sf"/>
</dbReference>
<evidence type="ECO:0000256" key="2">
    <source>
        <dbReference type="ARBA" id="ARBA00008887"/>
    </source>
</evidence>
<evidence type="ECO:0000256" key="14">
    <source>
        <dbReference type="ARBA" id="ARBA00069442"/>
    </source>
</evidence>
<dbReference type="InterPro" id="IPR043160">
    <property type="entry name" value="Dynein_C_barrel"/>
</dbReference>
<evidence type="ECO:0000256" key="6">
    <source>
        <dbReference type="ARBA" id="ARBA00022786"/>
    </source>
</evidence>
<dbReference type="InterPro" id="IPR004273">
    <property type="entry name" value="Dynein_heavy_D6_P-loop"/>
</dbReference>
<evidence type="ECO:0000256" key="12">
    <source>
        <dbReference type="ARBA" id="ARBA00023212"/>
    </source>
</evidence>
<dbReference type="InterPro" id="IPR035706">
    <property type="entry name" value="AAA_9"/>
</dbReference>
<keyword evidence="4" id="KW-0493">Microtubule</keyword>
<evidence type="ECO:0000256" key="3">
    <source>
        <dbReference type="ARBA" id="ARBA00022490"/>
    </source>
</evidence>
<feature type="domain" description="Dynein heavy chain AAA module D4" evidence="21">
    <location>
        <begin position="1303"/>
        <end position="1548"/>
    </location>
</feature>
<dbReference type="Pfam" id="PF12775">
    <property type="entry name" value="AAA_7"/>
    <property type="match status" value="1"/>
</dbReference>
<dbReference type="Pfam" id="PF12774">
    <property type="entry name" value="AAA_6"/>
    <property type="match status" value="2"/>
</dbReference>
<dbReference type="Pfam" id="PF03028">
    <property type="entry name" value="Dynein_heavy"/>
    <property type="match status" value="1"/>
</dbReference>
<dbReference type="Gene3D" id="1.20.920.20">
    <property type="match status" value="2"/>
</dbReference>
<feature type="domain" description="Dynein heavy chain 3 AAA+ lid" evidence="23">
    <location>
        <begin position="1176"/>
        <end position="1263"/>
    </location>
</feature>
<name>A0A674GSW9_TAEGU</name>
<dbReference type="Proteomes" id="UP000007754">
    <property type="component" value="Chromosome 12"/>
</dbReference>
<keyword evidence="7" id="KW-0067">ATP-binding</keyword>
<dbReference type="InterPro" id="IPR027417">
    <property type="entry name" value="P-loop_NTPase"/>
</dbReference>
<dbReference type="FunFam" id="1.10.8.1220:FF:000001">
    <property type="entry name" value="Dynein axonemal heavy chain 5"/>
    <property type="match status" value="1"/>
</dbReference>
<keyword evidence="27" id="KW-1185">Reference proteome</keyword>
<dbReference type="InterPro" id="IPR042222">
    <property type="entry name" value="Dynein_2_N"/>
</dbReference>
<protein>
    <recommendedName>
        <fullName evidence="14">Dynein axonemal heavy chain 12</fullName>
    </recommendedName>
</protein>
<dbReference type="FunFam" id="1.10.8.710:FF:000004">
    <property type="entry name" value="Dynein axonemal heavy chain 6"/>
    <property type="match status" value="1"/>
</dbReference>
<accession>A0A674GSW9</accession>
<evidence type="ECO:0000259" key="19">
    <source>
        <dbReference type="Pfam" id="PF12774"/>
    </source>
</evidence>
<dbReference type="Gene3D" id="1.20.140.100">
    <property type="entry name" value="Dynein heavy chain, N-terminal domain 2"/>
    <property type="match status" value="1"/>
</dbReference>
<evidence type="ECO:0000259" key="17">
    <source>
        <dbReference type="Pfam" id="PF03028"/>
    </source>
</evidence>
<dbReference type="FunFam" id="1.20.920.30:FF:000002">
    <property type="entry name" value="Dynein axonemal heavy chain 3"/>
    <property type="match status" value="1"/>
</dbReference>
<dbReference type="Pfam" id="PF17857">
    <property type="entry name" value="AAA_lid_1"/>
    <property type="match status" value="1"/>
</dbReference>
<comment type="similarity">
    <text evidence="2">Belongs to the dynein heavy chain family.</text>
</comment>
<dbReference type="Pfam" id="PF12777">
    <property type="entry name" value="MT"/>
    <property type="match status" value="1"/>
</dbReference>
<dbReference type="FunFam" id="3.40.50.300:FF:000223">
    <property type="entry name" value="Dynein heavy chain 3, axonemal"/>
    <property type="match status" value="1"/>
</dbReference>
<keyword evidence="3" id="KW-0963">Cytoplasm</keyword>
<dbReference type="GO" id="GO:0051959">
    <property type="term" value="F:dynein light intermediate chain binding"/>
    <property type="evidence" value="ECO:0007669"/>
    <property type="project" value="InterPro"/>
</dbReference>
<dbReference type="InterPro" id="IPR041589">
    <property type="entry name" value="DNAH3_AAA_lid_1"/>
</dbReference>
<reference evidence="26" key="3">
    <citation type="submission" date="2025-09" db="UniProtKB">
        <authorList>
            <consortium name="Ensembl"/>
        </authorList>
    </citation>
    <scope>IDENTIFICATION</scope>
</reference>
<evidence type="ECO:0000256" key="16">
    <source>
        <dbReference type="SAM" id="Phobius"/>
    </source>
</evidence>
<dbReference type="FunFam" id="1.20.58.1120:FF:000001">
    <property type="entry name" value="dynein heavy chain 2, axonemal"/>
    <property type="match status" value="1"/>
</dbReference>
<keyword evidence="10" id="KW-0969">Cilium</keyword>
<keyword evidence="5" id="KW-0547">Nucleotide-binding</keyword>
<dbReference type="PANTHER" id="PTHR22878:SF70">
    <property type="entry name" value="DYNEIN HEAVY CHAIN 2, AXONEMAL"/>
    <property type="match status" value="1"/>
</dbReference>
<evidence type="ECO:0000256" key="15">
    <source>
        <dbReference type="SAM" id="Coils"/>
    </source>
</evidence>